<keyword evidence="1" id="KW-0472">Membrane</keyword>
<sequence length="604" mass="66459">MRKVNFMKIDDTSRGSATNVSRVPSQKPIDGWQPSWWWWWEIMALAICIASAIGLVVLVKSIDNTPLRQWNLPIQPNSAIAFLTTINKVALLAPTASCISQLKWRHFASAPRKLADLQLFDAASRGPWGSLAFLLQVSSPIKASMAVGFSLLTIVALGLDASAQQLLQFPTQEMEVDDGSIVMGAATGYNSKSLNAELPIQSLNAKVIPLQFELLNTLRGFTFNSYFTCPPNAVRCNWDGLATLGVCGSWNSTSISSDGCVMITTQAPGTISNATYAVCNYTLSNPHSENPEFAAALYPQQMNLTFRMPSVDFISGNKVFESHFIPGPYQYPSGTEFGEFWALKGPRSTNSSTQANFKPPEAEAFYASFWWCSKSFHGITVEPSGVKYTATSSERLRFLSNTTINNGIKDSSIFNYVANSTGLNYTLDEGTFESLQEYFHSLLRAEALDEFGAIGDGSLLATGGLLYQQDLENIMVNIVDTLTNVLRSRVLDENANITDITGRAVYDETYIRTQWVWLLPPLAETVLVTLLFILSVVITSKQPLLKDSVLAYLAAPLKENAGNDLNLRITRSTSQQDLDGLTEGVIVKLVTDEQGRIGFRRDDT</sequence>
<dbReference type="AlphaFoldDB" id="A0A7C8IPI2"/>
<keyword evidence="1" id="KW-1133">Transmembrane helix</keyword>
<organism evidence="2 3">
    <name type="scientific">Xylaria multiplex</name>
    <dbReference type="NCBI Taxonomy" id="323545"/>
    <lineage>
        <taxon>Eukaryota</taxon>
        <taxon>Fungi</taxon>
        <taxon>Dikarya</taxon>
        <taxon>Ascomycota</taxon>
        <taxon>Pezizomycotina</taxon>
        <taxon>Sordariomycetes</taxon>
        <taxon>Xylariomycetidae</taxon>
        <taxon>Xylariales</taxon>
        <taxon>Xylariaceae</taxon>
        <taxon>Xylaria</taxon>
    </lineage>
</organism>
<dbReference type="PANTHER" id="PTHR35394:SF5">
    <property type="entry name" value="DUF3176 DOMAIN-CONTAINING PROTEIN"/>
    <property type="match status" value="1"/>
</dbReference>
<keyword evidence="1" id="KW-0812">Transmembrane</keyword>
<evidence type="ECO:0000313" key="3">
    <source>
        <dbReference type="Proteomes" id="UP000481858"/>
    </source>
</evidence>
<comment type="caution">
    <text evidence="2">The sequence shown here is derived from an EMBL/GenBank/DDBJ whole genome shotgun (WGS) entry which is preliminary data.</text>
</comment>
<dbReference type="Proteomes" id="UP000481858">
    <property type="component" value="Unassembled WGS sequence"/>
</dbReference>
<feature type="transmembrane region" description="Helical" evidence="1">
    <location>
        <begin position="515"/>
        <end position="538"/>
    </location>
</feature>
<dbReference type="Pfam" id="PF11374">
    <property type="entry name" value="DUF3176"/>
    <property type="match status" value="1"/>
</dbReference>
<reference evidence="2 3" key="1">
    <citation type="submission" date="2019-12" db="EMBL/GenBank/DDBJ databases">
        <title>Draft genome sequence of the ascomycete Xylaria multiplex DSM 110363.</title>
        <authorList>
            <person name="Buettner E."/>
            <person name="Kellner H."/>
        </authorList>
    </citation>
    <scope>NUCLEOTIDE SEQUENCE [LARGE SCALE GENOMIC DNA]</scope>
    <source>
        <strain evidence="2 3">DSM 110363</strain>
    </source>
</reference>
<evidence type="ECO:0000313" key="2">
    <source>
        <dbReference type="EMBL" id="KAF2968240.1"/>
    </source>
</evidence>
<proteinExistence type="predicted"/>
<dbReference type="InParanoid" id="A0A7C8IPI2"/>
<gene>
    <name evidence="2" type="ORF">GQX73_g5343</name>
</gene>
<dbReference type="InterPro" id="IPR021514">
    <property type="entry name" value="DUF3176"/>
</dbReference>
<dbReference type="OrthoDB" id="5376804at2759"/>
<dbReference type="PANTHER" id="PTHR35394">
    <property type="entry name" value="DUF3176 DOMAIN-CONTAINING PROTEIN"/>
    <property type="match status" value="1"/>
</dbReference>
<keyword evidence="3" id="KW-1185">Reference proteome</keyword>
<accession>A0A7C8IPI2</accession>
<evidence type="ECO:0000256" key="1">
    <source>
        <dbReference type="SAM" id="Phobius"/>
    </source>
</evidence>
<feature type="transmembrane region" description="Helical" evidence="1">
    <location>
        <begin position="37"/>
        <end position="59"/>
    </location>
</feature>
<protein>
    <submittedName>
        <fullName evidence="2">Uncharacterized protein</fullName>
    </submittedName>
</protein>
<dbReference type="EMBL" id="WUBL01000054">
    <property type="protein sequence ID" value="KAF2968240.1"/>
    <property type="molecule type" value="Genomic_DNA"/>
</dbReference>
<name>A0A7C8IPI2_9PEZI</name>